<organism evidence="1 2">
    <name type="scientific">Promicromonospora aerolata</name>
    <dbReference type="NCBI Taxonomy" id="195749"/>
    <lineage>
        <taxon>Bacteria</taxon>
        <taxon>Bacillati</taxon>
        <taxon>Actinomycetota</taxon>
        <taxon>Actinomycetes</taxon>
        <taxon>Micrococcales</taxon>
        <taxon>Promicromonosporaceae</taxon>
        <taxon>Promicromonospora</taxon>
    </lineage>
</organism>
<dbReference type="InterPro" id="IPR035959">
    <property type="entry name" value="RutC-like_sf"/>
</dbReference>
<dbReference type="Proteomes" id="UP001597338">
    <property type="component" value="Unassembled WGS sequence"/>
</dbReference>
<dbReference type="GO" id="GO:0016787">
    <property type="term" value="F:hydrolase activity"/>
    <property type="evidence" value="ECO:0007669"/>
    <property type="project" value="UniProtKB-KW"/>
</dbReference>
<sequence>MRGTVSADPIAQFEQLFTHLRDYLAVAGCDFASLVEITTYHGDLPSHLESFVAIKDRHVAKPYPAWSAIGISSLITPGALIELRAIAEAPEDDVERSVALDVAQRWEESTGSHGQAR</sequence>
<proteinExistence type="predicted"/>
<evidence type="ECO:0000313" key="2">
    <source>
        <dbReference type="Proteomes" id="UP001597338"/>
    </source>
</evidence>
<dbReference type="EMBL" id="JBHUHF010000001">
    <property type="protein sequence ID" value="MFD2028538.1"/>
    <property type="molecule type" value="Genomic_DNA"/>
</dbReference>
<comment type="caution">
    <text evidence="1">The sequence shown here is derived from an EMBL/GenBank/DDBJ whole genome shotgun (WGS) entry which is preliminary data.</text>
</comment>
<dbReference type="Pfam" id="PF01042">
    <property type="entry name" value="Ribonuc_L-PSP"/>
    <property type="match status" value="1"/>
</dbReference>
<gene>
    <name evidence="1" type="ORF">ACFSL2_23830</name>
</gene>
<dbReference type="RefSeq" id="WP_377200214.1">
    <property type="nucleotide sequence ID" value="NZ_JBHUHF010000001.1"/>
</dbReference>
<keyword evidence="1" id="KW-0378">Hydrolase</keyword>
<dbReference type="SUPFAM" id="SSF55298">
    <property type="entry name" value="YjgF-like"/>
    <property type="match status" value="1"/>
</dbReference>
<dbReference type="InterPro" id="IPR006175">
    <property type="entry name" value="YjgF/YER057c/UK114"/>
</dbReference>
<accession>A0ABW4VFV7</accession>
<protein>
    <submittedName>
        <fullName evidence="1">Rid family hydrolase</fullName>
    </submittedName>
</protein>
<keyword evidence="2" id="KW-1185">Reference proteome</keyword>
<dbReference type="Gene3D" id="3.30.1330.40">
    <property type="entry name" value="RutC-like"/>
    <property type="match status" value="1"/>
</dbReference>
<name>A0ABW4VFV7_9MICO</name>
<evidence type="ECO:0000313" key="1">
    <source>
        <dbReference type="EMBL" id="MFD2028538.1"/>
    </source>
</evidence>
<reference evidence="2" key="1">
    <citation type="journal article" date="2019" name="Int. J. Syst. Evol. Microbiol.">
        <title>The Global Catalogue of Microorganisms (GCM) 10K type strain sequencing project: providing services to taxonomists for standard genome sequencing and annotation.</title>
        <authorList>
            <consortium name="The Broad Institute Genomics Platform"/>
            <consortium name="The Broad Institute Genome Sequencing Center for Infectious Disease"/>
            <person name="Wu L."/>
            <person name="Ma J."/>
        </authorList>
    </citation>
    <scope>NUCLEOTIDE SEQUENCE [LARGE SCALE GENOMIC DNA]</scope>
    <source>
        <strain evidence="2">CCM 7043</strain>
    </source>
</reference>